<dbReference type="AlphaFoldDB" id="A0A1H7F7F7"/>
<name>A0A1H7F7F7_9FIRM</name>
<organism evidence="1 2">
    <name type="scientific">Pseudobutyrivibrio ruminis</name>
    <dbReference type="NCBI Taxonomy" id="46206"/>
    <lineage>
        <taxon>Bacteria</taxon>
        <taxon>Bacillati</taxon>
        <taxon>Bacillota</taxon>
        <taxon>Clostridia</taxon>
        <taxon>Lachnospirales</taxon>
        <taxon>Lachnospiraceae</taxon>
        <taxon>Pseudobutyrivibrio</taxon>
    </lineage>
</organism>
<protein>
    <recommendedName>
        <fullName evidence="3">Arginase</fullName>
    </recommendedName>
</protein>
<evidence type="ECO:0008006" key="3">
    <source>
        <dbReference type="Google" id="ProtNLM"/>
    </source>
</evidence>
<accession>A0A1H7F7F7</accession>
<dbReference type="InterPro" id="IPR023696">
    <property type="entry name" value="Ureohydrolase_dom_sf"/>
</dbReference>
<keyword evidence="2" id="KW-1185">Reference proteome</keyword>
<dbReference type="Proteomes" id="UP000182321">
    <property type="component" value="Unassembled WGS sequence"/>
</dbReference>
<gene>
    <name evidence="1" type="ORF">SAMN02910377_00264</name>
</gene>
<dbReference type="SUPFAM" id="SSF52768">
    <property type="entry name" value="Arginase/deacetylase"/>
    <property type="match status" value="1"/>
</dbReference>
<evidence type="ECO:0000313" key="2">
    <source>
        <dbReference type="Proteomes" id="UP000182321"/>
    </source>
</evidence>
<dbReference type="Gene3D" id="3.40.800.10">
    <property type="entry name" value="Ureohydrolase domain"/>
    <property type="match status" value="2"/>
</dbReference>
<reference evidence="2" key="1">
    <citation type="submission" date="2016-10" db="EMBL/GenBank/DDBJ databases">
        <authorList>
            <person name="Varghese N."/>
        </authorList>
    </citation>
    <scope>NUCLEOTIDE SEQUENCE [LARGE SCALE GENOMIC DNA]</scope>
    <source>
        <strain evidence="2">ACV-9</strain>
    </source>
</reference>
<sequence>MKLNTTILEMTDAYLHQSFYQSNEKLNIIDCRDIEGTRCYLDDVAKEELIKRISNEPADGIHFIDSGNYHYLTLLWLSKIDVDFNLVLFDHHPDDQPPSFGMITSCGGWVLEAKETLPHLKNVYTFGVGDMPDISDIPTDLPLYISIDKDVLSTDYAITDWDQGTMTLPEMKEILEKIFSAHEIYGVDICGDSGEMAENGAPINNQTNATLFDFLSQKK</sequence>
<proteinExistence type="predicted"/>
<dbReference type="RefSeq" id="WP_074788763.1">
    <property type="nucleotide sequence ID" value="NZ_FNZX01000003.1"/>
</dbReference>
<evidence type="ECO:0000313" key="1">
    <source>
        <dbReference type="EMBL" id="SEK19910.1"/>
    </source>
</evidence>
<dbReference type="EMBL" id="FNZX01000003">
    <property type="protein sequence ID" value="SEK19910.1"/>
    <property type="molecule type" value="Genomic_DNA"/>
</dbReference>